<proteinExistence type="predicted"/>
<gene>
    <name evidence="14" type="primary">cueR</name>
    <name evidence="14" type="ORF">HGP28_04620</name>
</gene>
<dbReference type="RefSeq" id="WP_168835275.1">
    <property type="nucleotide sequence ID" value="NZ_JABAIK010000003.1"/>
</dbReference>
<comment type="subcellular location">
    <subcellularLocation>
        <location evidence="1">Cytoplasm</location>
    </subcellularLocation>
</comment>
<evidence type="ECO:0000259" key="13">
    <source>
        <dbReference type="PROSITE" id="PS50937"/>
    </source>
</evidence>
<dbReference type="Gene3D" id="1.10.1660.10">
    <property type="match status" value="1"/>
</dbReference>
<evidence type="ECO:0000313" key="15">
    <source>
        <dbReference type="Proteomes" id="UP000535589"/>
    </source>
</evidence>
<keyword evidence="4" id="KW-0963">Cytoplasm</keyword>
<keyword evidence="15" id="KW-1185">Reference proteome</keyword>
<protein>
    <recommendedName>
        <fullName evidence="3">HTH-type transcriptional regulator CueR</fullName>
    </recommendedName>
    <alternativeName>
        <fullName evidence="12">Copper efflux regulator</fullName>
    </alternativeName>
    <alternativeName>
        <fullName evidence="11">Copper export regulator</fullName>
    </alternativeName>
</protein>
<comment type="caution">
    <text evidence="14">The sequence shown here is derived from an EMBL/GenBank/DDBJ whole genome shotgun (WGS) entry which is preliminary data.</text>
</comment>
<evidence type="ECO:0000256" key="12">
    <source>
        <dbReference type="ARBA" id="ARBA00032335"/>
    </source>
</evidence>
<dbReference type="GO" id="GO:0045893">
    <property type="term" value="P:positive regulation of DNA-templated transcription"/>
    <property type="evidence" value="ECO:0007669"/>
    <property type="project" value="InterPro"/>
</dbReference>
<evidence type="ECO:0000256" key="4">
    <source>
        <dbReference type="ARBA" id="ARBA00022490"/>
    </source>
</evidence>
<evidence type="ECO:0000256" key="1">
    <source>
        <dbReference type="ARBA" id="ARBA00004496"/>
    </source>
</evidence>
<sequence>MNIGEIAKRTGLSSKAIRMYEEKGLITAPSRSEGDYRVYGDVQLQELNLIARAKLAGFSLLECGEFVQLARDPNRKSAEVKAHAQDKLNEVNQKIAALTQIKHQLEQWVSRCPGDEGSGCPIIDDLTRTDVTST</sequence>
<evidence type="ECO:0000256" key="10">
    <source>
        <dbReference type="ARBA" id="ARBA00023163"/>
    </source>
</evidence>
<dbReference type="PRINTS" id="PR00040">
    <property type="entry name" value="HTHMERR"/>
</dbReference>
<evidence type="ECO:0000256" key="6">
    <source>
        <dbReference type="ARBA" id="ARBA00023008"/>
    </source>
</evidence>
<dbReference type="InterPro" id="IPR011789">
    <property type="entry name" value="CueR"/>
</dbReference>
<reference evidence="14 15" key="1">
    <citation type="submission" date="2020-04" db="EMBL/GenBank/DDBJ databases">
        <title>Vibrio sp. SM6, a novel species isolated from seawater.</title>
        <authorList>
            <person name="Wang X."/>
        </authorList>
    </citation>
    <scope>NUCLEOTIDE SEQUENCE [LARGE SCALE GENOMIC DNA]</scope>
    <source>
        <strain evidence="14 15">SM6</strain>
    </source>
</reference>
<dbReference type="PANTHER" id="PTHR30204">
    <property type="entry name" value="REDOX-CYCLING DRUG-SENSING TRANSCRIPTIONAL ACTIVATOR SOXR"/>
    <property type="match status" value="1"/>
</dbReference>
<dbReference type="SUPFAM" id="SSF46955">
    <property type="entry name" value="Putative DNA-binding domain"/>
    <property type="match status" value="1"/>
</dbReference>
<evidence type="ECO:0000256" key="9">
    <source>
        <dbReference type="ARBA" id="ARBA00023159"/>
    </source>
</evidence>
<dbReference type="InterPro" id="IPR009061">
    <property type="entry name" value="DNA-bd_dom_put_sf"/>
</dbReference>
<organism evidence="14 15">
    <name type="scientific">Vibrio agarilyticus</name>
    <dbReference type="NCBI Taxonomy" id="2726741"/>
    <lineage>
        <taxon>Bacteria</taxon>
        <taxon>Pseudomonadati</taxon>
        <taxon>Pseudomonadota</taxon>
        <taxon>Gammaproteobacteria</taxon>
        <taxon>Vibrionales</taxon>
        <taxon>Vibrionaceae</taxon>
        <taxon>Vibrio</taxon>
    </lineage>
</organism>
<evidence type="ECO:0000313" key="14">
    <source>
        <dbReference type="EMBL" id="NLS12178.1"/>
    </source>
</evidence>
<dbReference type="EMBL" id="JABAIK010000003">
    <property type="protein sequence ID" value="NLS12178.1"/>
    <property type="molecule type" value="Genomic_DNA"/>
</dbReference>
<evidence type="ECO:0000256" key="8">
    <source>
        <dbReference type="ARBA" id="ARBA00023125"/>
    </source>
</evidence>
<dbReference type="InterPro" id="IPR015358">
    <property type="entry name" value="Tscrpt_reg_MerR_DNA-bd"/>
</dbReference>
<name>A0A7X8TQ51_9VIBR</name>
<evidence type="ECO:0000256" key="2">
    <source>
        <dbReference type="ARBA" id="ARBA00011738"/>
    </source>
</evidence>
<keyword evidence="10" id="KW-0804">Transcription</keyword>
<evidence type="ECO:0000256" key="11">
    <source>
        <dbReference type="ARBA" id="ARBA00031472"/>
    </source>
</evidence>
<keyword evidence="8" id="KW-0238">DNA-binding</keyword>
<keyword evidence="9" id="KW-0010">Activator</keyword>
<evidence type="ECO:0000256" key="7">
    <source>
        <dbReference type="ARBA" id="ARBA00023015"/>
    </source>
</evidence>
<dbReference type="GO" id="GO:0003677">
    <property type="term" value="F:DNA binding"/>
    <property type="evidence" value="ECO:0007669"/>
    <property type="project" value="UniProtKB-KW"/>
</dbReference>
<dbReference type="Proteomes" id="UP000535589">
    <property type="component" value="Unassembled WGS sequence"/>
</dbReference>
<dbReference type="NCBIfam" id="TIGR02044">
    <property type="entry name" value="CueR"/>
    <property type="match status" value="1"/>
</dbReference>
<dbReference type="InterPro" id="IPR047057">
    <property type="entry name" value="MerR_fam"/>
</dbReference>
<evidence type="ECO:0000256" key="5">
    <source>
        <dbReference type="ARBA" id="ARBA00022723"/>
    </source>
</evidence>
<feature type="domain" description="HTH merR-type" evidence="13">
    <location>
        <begin position="1"/>
        <end position="69"/>
    </location>
</feature>
<dbReference type="GO" id="GO:0003700">
    <property type="term" value="F:DNA-binding transcription factor activity"/>
    <property type="evidence" value="ECO:0007669"/>
    <property type="project" value="InterPro"/>
</dbReference>
<dbReference type="PROSITE" id="PS00552">
    <property type="entry name" value="HTH_MERR_1"/>
    <property type="match status" value="1"/>
</dbReference>
<evidence type="ECO:0000256" key="3">
    <source>
        <dbReference type="ARBA" id="ARBA00017250"/>
    </source>
</evidence>
<dbReference type="PROSITE" id="PS50937">
    <property type="entry name" value="HTH_MERR_2"/>
    <property type="match status" value="1"/>
</dbReference>
<keyword evidence="7" id="KW-0805">Transcription regulation</keyword>
<keyword evidence="6" id="KW-0186">Copper</keyword>
<comment type="subunit">
    <text evidence="2">Homodimer.</text>
</comment>
<accession>A0A7X8TQ51</accession>
<dbReference type="GO" id="GO:0005507">
    <property type="term" value="F:copper ion binding"/>
    <property type="evidence" value="ECO:0007669"/>
    <property type="project" value="InterPro"/>
</dbReference>
<dbReference type="Pfam" id="PF09278">
    <property type="entry name" value="MerR-DNA-bind"/>
    <property type="match status" value="1"/>
</dbReference>
<dbReference type="Pfam" id="PF00376">
    <property type="entry name" value="MerR"/>
    <property type="match status" value="1"/>
</dbReference>
<dbReference type="GO" id="GO:0005737">
    <property type="term" value="C:cytoplasm"/>
    <property type="evidence" value="ECO:0007669"/>
    <property type="project" value="UniProtKB-SubCell"/>
</dbReference>
<keyword evidence="5" id="KW-0479">Metal-binding</keyword>
<dbReference type="AlphaFoldDB" id="A0A7X8TQ51"/>
<dbReference type="PANTHER" id="PTHR30204:SF16">
    <property type="entry name" value="HTH-TYPE TRANSCRIPTIONAL REGULATOR CUER"/>
    <property type="match status" value="1"/>
</dbReference>
<dbReference type="SMART" id="SM00422">
    <property type="entry name" value="HTH_MERR"/>
    <property type="match status" value="1"/>
</dbReference>
<dbReference type="InterPro" id="IPR000551">
    <property type="entry name" value="MerR-type_HTH_dom"/>
</dbReference>